<dbReference type="EMBL" id="OX465077">
    <property type="protein sequence ID" value="CAI9270116.1"/>
    <property type="molecule type" value="Genomic_DNA"/>
</dbReference>
<dbReference type="InterPro" id="IPR007658">
    <property type="entry name" value="DUF594"/>
</dbReference>
<proteinExistence type="predicted"/>
<dbReference type="AlphaFoldDB" id="A0AA35V3F7"/>
<evidence type="ECO:0000313" key="2">
    <source>
        <dbReference type="Proteomes" id="UP001177003"/>
    </source>
</evidence>
<dbReference type="PANTHER" id="PTHR31325">
    <property type="entry name" value="OS01G0798800 PROTEIN-RELATED"/>
    <property type="match status" value="1"/>
</dbReference>
<organism evidence="1 2">
    <name type="scientific">Lactuca saligna</name>
    <name type="common">Willowleaf lettuce</name>
    <dbReference type="NCBI Taxonomy" id="75948"/>
    <lineage>
        <taxon>Eukaryota</taxon>
        <taxon>Viridiplantae</taxon>
        <taxon>Streptophyta</taxon>
        <taxon>Embryophyta</taxon>
        <taxon>Tracheophyta</taxon>
        <taxon>Spermatophyta</taxon>
        <taxon>Magnoliopsida</taxon>
        <taxon>eudicotyledons</taxon>
        <taxon>Gunneridae</taxon>
        <taxon>Pentapetalae</taxon>
        <taxon>asterids</taxon>
        <taxon>campanulids</taxon>
        <taxon>Asterales</taxon>
        <taxon>Asteraceae</taxon>
        <taxon>Cichorioideae</taxon>
        <taxon>Cichorieae</taxon>
        <taxon>Lactucinae</taxon>
        <taxon>Lactuca</taxon>
    </lineage>
</organism>
<reference evidence="1" key="1">
    <citation type="submission" date="2023-04" db="EMBL/GenBank/DDBJ databases">
        <authorList>
            <person name="Vijverberg K."/>
            <person name="Xiong W."/>
            <person name="Schranz E."/>
        </authorList>
    </citation>
    <scope>NUCLEOTIDE SEQUENCE</scope>
</reference>
<accession>A0AA35V3F7</accession>
<keyword evidence="2" id="KW-1185">Reference proteome</keyword>
<evidence type="ECO:0000313" key="1">
    <source>
        <dbReference type="EMBL" id="CAI9270116.1"/>
    </source>
</evidence>
<dbReference type="Proteomes" id="UP001177003">
    <property type="component" value="Chromosome 1"/>
</dbReference>
<sequence>MLLDSGKGREVKQEQNQTQRYWNMDVVDWEQINACMKILEISPEMPQVIGRGDQSKSLLFDASSLAKDLMKIEEIDISKNKWVIISKVWVEMYYGANHSPANTLADQVSKGGELITIVWLLMAHFRLSDQFPITEGQEIAKLIIGK</sequence>
<protein>
    <submittedName>
        <fullName evidence="1">Uncharacterized protein</fullName>
    </submittedName>
</protein>
<gene>
    <name evidence="1" type="ORF">LSALG_LOCUS10451</name>
</gene>
<name>A0AA35V3F7_LACSI</name>
<dbReference type="Pfam" id="PF04578">
    <property type="entry name" value="DUF594"/>
    <property type="match status" value="1"/>
</dbReference>